<comment type="caution">
    <text evidence="2">The sequence shown here is derived from an EMBL/GenBank/DDBJ whole genome shotgun (WGS) entry which is preliminary data.</text>
</comment>
<evidence type="ECO:0000259" key="1">
    <source>
        <dbReference type="Pfam" id="PF13404"/>
    </source>
</evidence>
<evidence type="ECO:0000313" key="2">
    <source>
        <dbReference type="EMBL" id="KHK99791.1"/>
    </source>
</evidence>
<dbReference type="SUPFAM" id="SSF54909">
    <property type="entry name" value="Dimeric alpha+beta barrel"/>
    <property type="match status" value="1"/>
</dbReference>
<dbReference type="STRING" id="1348253.LK09_00070"/>
<gene>
    <name evidence="2" type="ORF">LK09_00070</name>
</gene>
<dbReference type="Pfam" id="PF13404">
    <property type="entry name" value="HTH_AsnC-type"/>
    <property type="match status" value="1"/>
</dbReference>
<dbReference type="PANTHER" id="PTHR30154">
    <property type="entry name" value="LEUCINE-RESPONSIVE REGULATORY PROTEIN"/>
    <property type="match status" value="1"/>
</dbReference>
<dbReference type="Gene3D" id="3.30.70.920">
    <property type="match status" value="1"/>
</dbReference>
<dbReference type="GO" id="GO:0043200">
    <property type="term" value="P:response to amino acid"/>
    <property type="evidence" value="ECO:0007669"/>
    <property type="project" value="TreeGrafter"/>
</dbReference>
<dbReference type="InterPro" id="IPR036388">
    <property type="entry name" value="WH-like_DNA-bd_sf"/>
</dbReference>
<accession>A0A0B2ADR9</accession>
<protein>
    <recommendedName>
        <fullName evidence="1">HTH asnC-type domain-containing protein</fullName>
    </recommendedName>
</protein>
<evidence type="ECO:0000313" key="3">
    <source>
        <dbReference type="Proteomes" id="UP000031030"/>
    </source>
</evidence>
<dbReference type="InterPro" id="IPR011008">
    <property type="entry name" value="Dimeric_a/b-barrel"/>
</dbReference>
<dbReference type="PANTHER" id="PTHR30154:SF34">
    <property type="entry name" value="TRANSCRIPTIONAL REGULATOR AZLB"/>
    <property type="match status" value="1"/>
</dbReference>
<proteinExistence type="predicted"/>
<dbReference type="Gene3D" id="1.10.10.10">
    <property type="entry name" value="Winged helix-like DNA-binding domain superfamily/Winged helix DNA-binding domain"/>
    <property type="match status" value="2"/>
</dbReference>
<reference evidence="2 3" key="1">
    <citation type="submission" date="2014-11" db="EMBL/GenBank/DDBJ databases">
        <title>Genome sequence of Microbacterium mangrovi MUSC 115(T).</title>
        <authorList>
            <person name="Lee L.-H."/>
        </authorList>
    </citation>
    <scope>NUCLEOTIDE SEQUENCE [LARGE SCALE GENOMIC DNA]</scope>
    <source>
        <strain evidence="2 3">MUSC 115</strain>
    </source>
</reference>
<dbReference type="GO" id="GO:0043565">
    <property type="term" value="F:sequence-specific DNA binding"/>
    <property type="evidence" value="ECO:0007669"/>
    <property type="project" value="InterPro"/>
</dbReference>
<dbReference type="InterPro" id="IPR000485">
    <property type="entry name" value="AsnC-type_HTH_dom"/>
</dbReference>
<sequence>MPESTDPAEIDLALLGALEVNPRAEWTAVGAALDLSATTVARRWATLAAAGDAWVTPAPGHRFVEEAGCAFAFLAVEPRRLEEAIAALGASPVFATMSRVTGEFDLMVDCFGASLTSLLDEIGTALAGVPGILRSEVVVTTRVHRHGTQWRSGTIARDQARTLQQQQRPASAGRRRVEAQLVDALTHDGRTSWEQLGAVLGRSAQTARRHTDALLGRGILTLRCDRARRFDSSRREASYLVSVPAPRLEEAARFFADQASCRLSAEVIGRVNLVATLWVRDLAELQRIEANLAARVPEAVVRERTLSFRTDKRLGHVLDAAGRTTAVVPMVFPA</sequence>
<organism evidence="2 3">
    <name type="scientific">Microbacterium mangrovi</name>
    <dbReference type="NCBI Taxonomy" id="1348253"/>
    <lineage>
        <taxon>Bacteria</taxon>
        <taxon>Bacillati</taxon>
        <taxon>Actinomycetota</taxon>
        <taxon>Actinomycetes</taxon>
        <taxon>Micrococcales</taxon>
        <taxon>Microbacteriaceae</taxon>
        <taxon>Microbacterium</taxon>
    </lineage>
</organism>
<keyword evidence="3" id="KW-1185">Reference proteome</keyword>
<dbReference type="Proteomes" id="UP000031030">
    <property type="component" value="Unassembled WGS sequence"/>
</dbReference>
<dbReference type="AlphaFoldDB" id="A0A0B2ADR9"/>
<feature type="domain" description="HTH asnC-type" evidence="1">
    <location>
        <begin position="9"/>
        <end position="47"/>
    </location>
</feature>
<dbReference type="GO" id="GO:0005829">
    <property type="term" value="C:cytosol"/>
    <property type="evidence" value="ECO:0007669"/>
    <property type="project" value="TreeGrafter"/>
</dbReference>
<dbReference type="RefSeq" id="WP_039393991.1">
    <property type="nucleotide sequence ID" value="NZ_JTDK01000001.1"/>
</dbReference>
<name>A0A0B2ADR9_9MICO</name>
<dbReference type="EMBL" id="JTDK01000001">
    <property type="protein sequence ID" value="KHK99791.1"/>
    <property type="molecule type" value="Genomic_DNA"/>
</dbReference>